<dbReference type="KEGG" id="eiv:EIN_523860"/>
<sequence length="185" mass="21548">MATEARRYIDQRNTSTYLECTLLALLSNECSVHFSRPQKSTKYSHQFLKVSKLTLYQSEVWQLEVSSLVKRRCKEMENVYILKGASQKTALRRALNKKRRETMHILEDILYEEGYSVSYKGENREGIYGEMSVVFPNGIILNNDRIERLGKLVWEHVNGHMGERGVVVKQFELTGFVDTICNELF</sequence>
<proteinExistence type="predicted"/>
<accession>A0A0A1UGB0</accession>
<dbReference type="Proteomes" id="UP000014680">
    <property type="component" value="Unassembled WGS sequence"/>
</dbReference>
<organism evidence="1 2">
    <name type="scientific">Entamoeba invadens IP1</name>
    <dbReference type="NCBI Taxonomy" id="370355"/>
    <lineage>
        <taxon>Eukaryota</taxon>
        <taxon>Amoebozoa</taxon>
        <taxon>Evosea</taxon>
        <taxon>Archamoebae</taxon>
        <taxon>Mastigamoebida</taxon>
        <taxon>Entamoebidae</taxon>
        <taxon>Entamoeba</taxon>
    </lineage>
</organism>
<dbReference type="RefSeq" id="XP_004259259.1">
    <property type="nucleotide sequence ID" value="XM_004259211.1"/>
</dbReference>
<gene>
    <name evidence="1" type="ORF">EIN_523860</name>
</gene>
<keyword evidence="2" id="KW-1185">Reference proteome</keyword>
<evidence type="ECO:0000313" key="1">
    <source>
        <dbReference type="EMBL" id="ELP92488.1"/>
    </source>
</evidence>
<dbReference type="EMBL" id="KB206368">
    <property type="protein sequence ID" value="ELP92488.1"/>
    <property type="molecule type" value="Genomic_DNA"/>
</dbReference>
<dbReference type="VEuPathDB" id="AmoebaDB:EIN_523860"/>
<protein>
    <submittedName>
        <fullName evidence="1">Uncharacterized protein</fullName>
    </submittedName>
</protein>
<dbReference type="GeneID" id="14891482"/>
<dbReference type="AlphaFoldDB" id="A0A0A1UGB0"/>
<reference evidence="1 2" key="1">
    <citation type="submission" date="2012-10" db="EMBL/GenBank/DDBJ databases">
        <authorList>
            <person name="Zafar N."/>
            <person name="Inman J."/>
            <person name="Hall N."/>
            <person name="Lorenzi H."/>
            <person name="Caler E."/>
        </authorList>
    </citation>
    <scope>NUCLEOTIDE SEQUENCE [LARGE SCALE GENOMIC DNA]</scope>
    <source>
        <strain evidence="1 2">IP1</strain>
    </source>
</reference>
<dbReference type="OrthoDB" id="33690at2759"/>
<evidence type="ECO:0000313" key="2">
    <source>
        <dbReference type="Proteomes" id="UP000014680"/>
    </source>
</evidence>
<name>A0A0A1UGB0_ENTIV</name>